<keyword evidence="4" id="KW-1185">Reference proteome</keyword>
<accession>A0AA86THX5</accession>
<dbReference type="EMBL" id="CATOUU010000171">
    <property type="protein sequence ID" value="CAI9919134.1"/>
    <property type="molecule type" value="Genomic_DNA"/>
</dbReference>
<evidence type="ECO:0000256" key="1">
    <source>
        <dbReference type="SAM" id="Phobius"/>
    </source>
</evidence>
<comment type="caution">
    <text evidence="2">The sequence shown here is derived from an EMBL/GenBank/DDBJ whole genome shotgun (WGS) entry which is preliminary data.</text>
</comment>
<protein>
    <submittedName>
        <fullName evidence="3">Hypothetical_protein</fullName>
    </submittedName>
</protein>
<dbReference type="AlphaFoldDB" id="A0AA86THX5"/>
<keyword evidence="1" id="KW-1133">Transmembrane helix</keyword>
<sequence length="241" mass="28985">MDDKEICQFINTKIKLNEKTLFWKQVVELSDGKTSKQIQDYYHHTYQNVMFDKQLSISDKQTLRQLSAFWKDEKPTYVSGKFLEMSPGNAYFKHNITMYVSTTQQYIIFCYIYEIFCVKLFKYYASVPSMQNSLYTVFQFSVFSINHIYFILIIFQLSIQSPLNIYTNILLHIQYSFYIIPDLIFQQVYLTILILHLELIIMIFLSILLYPIICNFLSKYIFYEQHKAAKKRHENHPLQHK</sequence>
<feature type="transmembrane region" description="Helical" evidence="1">
    <location>
        <begin position="201"/>
        <end position="222"/>
    </location>
</feature>
<feature type="transmembrane region" description="Helical" evidence="1">
    <location>
        <begin position="106"/>
        <end position="125"/>
    </location>
</feature>
<name>A0AA86THX5_9EUKA</name>
<keyword evidence="1" id="KW-0472">Membrane</keyword>
<evidence type="ECO:0000313" key="3">
    <source>
        <dbReference type="EMBL" id="CAL5977526.1"/>
    </source>
</evidence>
<gene>
    <name evidence="3" type="ORF">HINF_LOCUS4343</name>
    <name evidence="2" type="ORF">HINF_LOCUS6779</name>
</gene>
<dbReference type="Proteomes" id="UP001642409">
    <property type="component" value="Unassembled WGS sequence"/>
</dbReference>
<reference evidence="2" key="1">
    <citation type="submission" date="2023-06" db="EMBL/GenBank/DDBJ databases">
        <authorList>
            <person name="Kurt Z."/>
        </authorList>
    </citation>
    <scope>NUCLEOTIDE SEQUENCE</scope>
</reference>
<dbReference type="EMBL" id="CAXDID020000008">
    <property type="protein sequence ID" value="CAL5977526.1"/>
    <property type="molecule type" value="Genomic_DNA"/>
</dbReference>
<proteinExistence type="predicted"/>
<organism evidence="2">
    <name type="scientific">Hexamita inflata</name>
    <dbReference type="NCBI Taxonomy" id="28002"/>
    <lineage>
        <taxon>Eukaryota</taxon>
        <taxon>Metamonada</taxon>
        <taxon>Diplomonadida</taxon>
        <taxon>Hexamitidae</taxon>
        <taxon>Hexamitinae</taxon>
        <taxon>Hexamita</taxon>
    </lineage>
</organism>
<reference evidence="3 4" key="2">
    <citation type="submission" date="2024-07" db="EMBL/GenBank/DDBJ databases">
        <authorList>
            <person name="Akdeniz Z."/>
        </authorList>
    </citation>
    <scope>NUCLEOTIDE SEQUENCE [LARGE SCALE GENOMIC DNA]</scope>
</reference>
<feature type="transmembrane region" description="Helical" evidence="1">
    <location>
        <begin position="175"/>
        <end position="195"/>
    </location>
</feature>
<evidence type="ECO:0000313" key="2">
    <source>
        <dbReference type="EMBL" id="CAI9919134.1"/>
    </source>
</evidence>
<feature type="transmembrane region" description="Helical" evidence="1">
    <location>
        <begin position="137"/>
        <end position="155"/>
    </location>
</feature>
<keyword evidence="1" id="KW-0812">Transmembrane</keyword>
<evidence type="ECO:0000313" key="4">
    <source>
        <dbReference type="Proteomes" id="UP001642409"/>
    </source>
</evidence>